<reference evidence="1" key="1">
    <citation type="submission" date="2015-04" db="UniProtKB">
        <authorList>
            <consortium name="EnsemblPlants"/>
        </authorList>
    </citation>
    <scope>IDENTIFICATION</scope>
</reference>
<keyword evidence="2" id="KW-1185">Reference proteome</keyword>
<protein>
    <submittedName>
        <fullName evidence="1">Uncharacterized protein</fullName>
    </submittedName>
</protein>
<dbReference type="Gramene" id="OPUNC09G06330.1">
    <property type="protein sequence ID" value="OPUNC09G06330.1"/>
    <property type="gene ID" value="OPUNC09G06330"/>
</dbReference>
<dbReference type="EnsemblPlants" id="OPUNC09G06330.1">
    <property type="protein sequence ID" value="OPUNC09G06330.1"/>
    <property type="gene ID" value="OPUNC09G06330"/>
</dbReference>
<name>A0A0E0M0E1_ORYPU</name>
<proteinExistence type="predicted"/>
<accession>A0A0E0M0E1</accession>
<dbReference type="AlphaFoldDB" id="A0A0E0M0E1"/>
<dbReference type="HOGENOM" id="CLU_2363392_0_0_1"/>
<evidence type="ECO:0000313" key="1">
    <source>
        <dbReference type="EnsemblPlants" id="OPUNC09G06330.1"/>
    </source>
</evidence>
<reference evidence="1" key="2">
    <citation type="submission" date="2018-05" db="EMBL/GenBank/DDBJ databases">
        <title>OpunRS2 (Oryza punctata Reference Sequence Version 2).</title>
        <authorList>
            <person name="Zhang J."/>
            <person name="Kudrna D."/>
            <person name="Lee S."/>
            <person name="Talag J."/>
            <person name="Welchert J."/>
            <person name="Wing R.A."/>
        </authorList>
    </citation>
    <scope>NUCLEOTIDE SEQUENCE [LARGE SCALE GENOMIC DNA]</scope>
</reference>
<organism evidence="1">
    <name type="scientific">Oryza punctata</name>
    <name type="common">Red rice</name>
    <dbReference type="NCBI Taxonomy" id="4537"/>
    <lineage>
        <taxon>Eukaryota</taxon>
        <taxon>Viridiplantae</taxon>
        <taxon>Streptophyta</taxon>
        <taxon>Embryophyta</taxon>
        <taxon>Tracheophyta</taxon>
        <taxon>Spermatophyta</taxon>
        <taxon>Magnoliopsida</taxon>
        <taxon>Liliopsida</taxon>
        <taxon>Poales</taxon>
        <taxon>Poaceae</taxon>
        <taxon>BOP clade</taxon>
        <taxon>Oryzoideae</taxon>
        <taxon>Oryzeae</taxon>
        <taxon>Oryzinae</taxon>
        <taxon>Oryza</taxon>
    </lineage>
</organism>
<evidence type="ECO:0000313" key="2">
    <source>
        <dbReference type="Proteomes" id="UP000026962"/>
    </source>
</evidence>
<sequence>MENYRNFMALKVILGSNPTEQQQLGAANCASRDNDFTITVAVEECLVESSILIGELNSGCPWLQLPCIRNGVSETWSCIVINLKESLHFDNHKPEV</sequence>
<dbReference type="Proteomes" id="UP000026962">
    <property type="component" value="Chromosome 9"/>
</dbReference>